<feature type="domain" description="PRC-barrel" evidence="2">
    <location>
        <begin position="1"/>
        <end position="67"/>
    </location>
</feature>
<protein>
    <recommendedName>
        <fullName evidence="2">PRC-barrel domain-containing protein</fullName>
    </recommendedName>
</protein>
<dbReference type="InterPro" id="IPR027275">
    <property type="entry name" value="PRC-brl_dom"/>
</dbReference>
<dbReference type="EMBL" id="BAABGT010000117">
    <property type="protein sequence ID" value="GAA4559149.1"/>
    <property type="molecule type" value="Genomic_DNA"/>
</dbReference>
<evidence type="ECO:0000256" key="1">
    <source>
        <dbReference type="SAM" id="MobiDB-lite"/>
    </source>
</evidence>
<evidence type="ECO:0000259" key="2">
    <source>
        <dbReference type="Pfam" id="PF05239"/>
    </source>
</evidence>
<dbReference type="Proteomes" id="UP001501598">
    <property type="component" value="Unassembled WGS sequence"/>
</dbReference>
<dbReference type="RefSeq" id="WP_345427156.1">
    <property type="nucleotide sequence ID" value="NZ_BAABGT010000117.1"/>
</dbReference>
<keyword evidence="4" id="KW-1185">Reference proteome</keyword>
<reference evidence="4" key="1">
    <citation type="journal article" date="2019" name="Int. J. Syst. Evol. Microbiol.">
        <title>The Global Catalogue of Microorganisms (GCM) 10K type strain sequencing project: providing services to taxonomists for standard genome sequencing and annotation.</title>
        <authorList>
            <consortium name="The Broad Institute Genomics Platform"/>
            <consortium name="The Broad Institute Genome Sequencing Center for Infectious Disease"/>
            <person name="Wu L."/>
            <person name="Ma J."/>
        </authorList>
    </citation>
    <scope>NUCLEOTIDE SEQUENCE [LARGE SCALE GENOMIC DNA]</scope>
    <source>
        <strain evidence="4">JCM 17906</strain>
    </source>
</reference>
<evidence type="ECO:0000313" key="4">
    <source>
        <dbReference type="Proteomes" id="UP001501598"/>
    </source>
</evidence>
<dbReference type="Gene3D" id="2.30.30.240">
    <property type="entry name" value="PRC-barrel domain"/>
    <property type="match status" value="1"/>
</dbReference>
<organism evidence="3 4">
    <name type="scientific">Pseudonocardia xishanensis</name>
    <dbReference type="NCBI Taxonomy" id="630995"/>
    <lineage>
        <taxon>Bacteria</taxon>
        <taxon>Bacillati</taxon>
        <taxon>Actinomycetota</taxon>
        <taxon>Actinomycetes</taxon>
        <taxon>Pseudonocardiales</taxon>
        <taxon>Pseudonocardiaceae</taxon>
        <taxon>Pseudonocardia</taxon>
    </lineage>
</organism>
<dbReference type="SUPFAM" id="SSF50346">
    <property type="entry name" value="PRC-barrel domain"/>
    <property type="match status" value="1"/>
</dbReference>
<dbReference type="Pfam" id="PF05239">
    <property type="entry name" value="PRC"/>
    <property type="match status" value="1"/>
</dbReference>
<feature type="compositionally biased region" description="Basic and acidic residues" evidence="1">
    <location>
        <begin position="114"/>
        <end position="125"/>
    </location>
</feature>
<feature type="region of interest" description="Disordered" evidence="1">
    <location>
        <begin position="99"/>
        <end position="146"/>
    </location>
</feature>
<name>A0ABP8S3X4_9PSEU</name>
<dbReference type="InterPro" id="IPR011033">
    <property type="entry name" value="PRC_barrel-like_sf"/>
</dbReference>
<sequence>MTTLDARELLGQDVLGIGGEALGTVDSVLAEDTSGTPEWVVLTRGGARTAPLPLVDARLDGGALHVPHTLEALRSAPQGPGESLTPASRSELLEHYGVGGVADPKVHPQGRNGPVEEDRPKRDEVAAAADGGVATDGGVPGVRAER</sequence>
<gene>
    <name evidence="3" type="ORF">GCM10023175_66560</name>
</gene>
<accession>A0ABP8S3X4</accession>
<comment type="caution">
    <text evidence="3">The sequence shown here is derived from an EMBL/GenBank/DDBJ whole genome shotgun (WGS) entry which is preliminary data.</text>
</comment>
<proteinExistence type="predicted"/>
<evidence type="ECO:0000313" key="3">
    <source>
        <dbReference type="EMBL" id="GAA4559149.1"/>
    </source>
</evidence>